<dbReference type="PANTHER" id="PTHR32191">
    <property type="entry name" value="TETRASPANIN-8-RELATED"/>
    <property type="match status" value="1"/>
</dbReference>
<evidence type="ECO:0000256" key="1">
    <source>
        <dbReference type="ARBA" id="ARBA00004141"/>
    </source>
</evidence>
<comment type="subcellular location">
    <subcellularLocation>
        <location evidence="1">Membrane</location>
        <topology evidence="1">Multi-pass membrane protein</topology>
    </subcellularLocation>
</comment>
<evidence type="ECO:0000313" key="7">
    <source>
        <dbReference type="EnsemblPlants" id="Solyc06g069320.3.1"/>
    </source>
</evidence>
<dbReference type="AlphaFoldDB" id="A0A3Q7HTQ5"/>
<dbReference type="GeneID" id="101265140"/>
<gene>
    <name evidence="7" type="primary">LOC101265140</name>
</gene>
<dbReference type="KEGG" id="sly:101265140"/>
<evidence type="ECO:0000256" key="5">
    <source>
        <dbReference type="ARBA" id="ARBA00023136"/>
    </source>
</evidence>
<reference evidence="7" key="2">
    <citation type="submission" date="2019-01" db="UniProtKB">
        <authorList>
            <consortium name="EnsemblPlants"/>
        </authorList>
    </citation>
    <scope>IDENTIFICATION</scope>
    <source>
        <strain evidence="7">cv. Heinz 1706</strain>
    </source>
</reference>
<dbReference type="GO" id="GO:0005886">
    <property type="term" value="C:plasma membrane"/>
    <property type="evidence" value="ECO:0000318"/>
    <property type="project" value="GO_Central"/>
</dbReference>
<dbReference type="InterPro" id="IPR044991">
    <property type="entry name" value="TET_plant"/>
</dbReference>
<dbReference type="GO" id="GO:0009734">
    <property type="term" value="P:auxin-activated signaling pathway"/>
    <property type="evidence" value="ECO:0007669"/>
    <property type="project" value="InterPro"/>
</dbReference>
<dbReference type="OMA" id="FRINNTF"/>
<keyword evidence="8" id="KW-1185">Reference proteome</keyword>
<keyword evidence="3 6" id="KW-0812">Transmembrane</keyword>
<feature type="transmembrane region" description="Helical" evidence="6">
    <location>
        <begin position="117"/>
        <end position="143"/>
    </location>
</feature>
<evidence type="ECO:0000256" key="6">
    <source>
        <dbReference type="SAM" id="Phobius"/>
    </source>
</evidence>
<dbReference type="InterPro" id="IPR018499">
    <property type="entry name" value="Tetraspanin/Peripherin"/>
</dbReference>
<evidence type="ECO:0000256" key="2">
    <source>
        <dbReference type="ARBA" id="ARBA00006840"/>
    </source>
</evidence>
<proteinExistence type="inferred from homology"/>
<feature type="transmembrane region" description="Helical" evidence="6">
    <location>
        <begin position="50"/>
        <end position="76"/>
    </location>
</feature>
<evidence type="ECO:0000256" key="3">
    <source>
        <dbReference type="ARBA" id="ARBA00022692"/>
    </source>
</evidence>
<dbReference type="GO" id="GO:0009506">
    <property type="term" value="C:plasmodesma"/>
    <property type="evidence" value="ECO:0000318"/>
    <property type="project" value="GO_Central"/>
</dbReference>
<organism evidence="7">
    <name type="scientific">Solanum lycopersicum</name>
    <name type="common">Tomato</name>
    <name type="synonym">Lycopersicon esculentum</name>
    <dbReference type="NCBI Taxonomy" id="4081"/>
    <lineage>
        <taxon>Eukaryota</taxon>
        <taxon>Viridiplantae</taxon>
        <taxon>Streptophyta</taxon>
        <taxon>Embryophyta</taxon>
        <taxon>Tracheophyta</taxon>
        <taxon>Spermatophyta</taxon>
        <taxon>Magnoliopsida</taxon>
        <taxon>eudicotyledons</taxon>
        <taxon>Gunneridae</taxon>
        <taxon>Pentapetalae</taxon>
        <taxon>asterids</taxon>
        <taxon>lamiids</taxon>
        <taxon>Solanales</taxon>
        <taxon>Solanaceae</taxon>
        <taxon>Solanoideae</taxon>
        <taxon>Solaneae</taxon>
        <taxon>Solanum</taxon>
        <taxon>Solanum subgen. Lycopersicon</taxon>
    </lineage>
</organism>
<dbReference type="Gramene" id="Solyc06g069320.3.1">
    <property type="protein sequence ID" value="Solyc06g069320.3.1"/>
    <property type="gene ID" value="Solyc06g069320.3"/>
</dbReference>
<evidence type="ECO:0000256" key="4">
    <source>
        <dbReference type="ARBA" id="ARBA00022989"/>
    </source>
</evidence>
<evidence type="ECO:0008006" key="9">
    <source>
        <dbReference type="Google" id="ProtNLM"/>
    </source>
</evidence>
<sequence length="312" mass="35610">MKNKHYVTKNKKLIRFLRSIPEKSDHSILIHIIIIFFSKIKKLKKKMVRVSNFVISLVNVLTFMVAMMALGFGLWFKADEAKSLCQKSLYMPLLIFGASLLVLSLMGLIGSCCRASFFLWIYLFFLFMFIVGMICLSIFTILVTNKSVAKALSGKGGNDAKFGDWGNWLEKHVVNDQNWDDIKSCMATFRYCQMIPRGKPADFYKYNLPAAQSSCCKPPTYCGFEFKNATFWTMPKTGPAVPDSDCKTWNNAQNELCFNCRSCKASFLETIQKNWNKMAILNFCVFVFIIIIYSIGCCALRNNRSKGYGPYA</sequence>
<dbReference type="EnsemblPlants" id="Solyc06g069320.3.1">
    <property type="protein sequence ID" value="Solyc06g069320.3.1"/>
    <property type="gene ID" value="Solyc06g069320.3"/>
</dbReference>
<feature type="transmembrane region" description="Helical" evidence="6">
    <location>
        <begin position="88"/>
        <end position="111"/>
    </location>
</feature>
<dbReference type="PaxDb" id="4081-Solyc06g069320.2.1"/>
<dbReference type="RefSeq" id="XP_004241618.2">
    <property type="nucleotide sequence ID" value="XM_004241570.5"/>
</dbReference>
<reference evidence="7" key="1">
    <citation type="journal article" date="2012" name="Nature">
        <title>The tomato genome sequence provides insights into fleshy fruit evolution.</title>
        <authorList>
            <consortium name="Tomato Genome Consortium"/>
        </authorList>
    </citation>
    <scope>NUCLEOTIDE SEQUENCE [LARGE SCALE GENOMIC DNA]</scope>
    <source>
        <strain evidence="7">cv. Heinz 1706</strain>
    </source>
</reference>
<keyword evidence="4 6" id="KW-1133">Transmembrane helix</keyword>
<dbReference type="STRING" id="4081.A0A3Q7HTQ5"/>
<comment type="similarity">
    <text evidence="2">Belongs to the tetraspanin (TM4SF) family.</text>
</comment>
<feature type="transmembrane region" description="Helical" evidence="6">
    <location>
        <begin position="279"/>
        <end position="296"/>
    </location>
</feature>
<dbReference type="Proteomes" id="UP000004994">
    <property type="component" value="Chromosome 6"/>
</dbReference>
<keyword evidence="5 6" id="KW-0472">Membrane</keyword>
<accession>A0A3Q7HTQ5</accession>
<dbReference type="InParanoid" id="A0A3Q7HTQ5"/>
<evidence type="ECO:0000313" key="8">
    <source>
        <dbReference type="Proteomes" id="UP000004994"/>
    </source>
</evidence>
<dbReference type="Pfam" id="PF00335">
    <property type="entry name" value="Tetraspanin"/>
    <property type="match status" value="1"/>
</dbReference>
<name>A0A3Q7HTQ5_SOLLC</name>
<protein>
    <recommendedName>
        <fullName evidence="9">Tetraspanin-8-like</fullName>
    </recommendedName>
</protein>